<gene>
    <name evidence="1" type="ORF">RPERSI_LOCUS6082</name>
</gene>
<keyword evidence="2" id="KW-1185">Reference proteome</keyword>
<dbReference type="Proteomes" id="UP000789920">
    <property type="component" value="Unassembled WGS sequence"/>
</dbReference>
<evidence type="ECO:0000313" key="1">
    <source>
        <dbReference type="EMBL" id="CAG8605330.1"/>
    </source>
</evidence>
<organism evidence="1 2">
    <name type="scientific">Racocetra persica</name>
    <dbReference type="NCBI Taxonomy" id="160502"/>
    <lineage>
        <taxon>Eukaryota</taxon>
        <taxon>Fungi</taxon>
        <taxon>Fungi incertae sedis</taxon>
        <taxon>Mucoromycota</taxon>
        <taxon>Glomeromycotina</taxon>
        <taxon>Glomeromycetes</taxon>
        <taxon>Diversisporales</taxon>
        <taxon>Gigasporaceae</taxon>
        <taxon>Racocetra</taxon>
    </lineage>
</organism>
<proteinExistence type="predicted"/>
<comment type="caution">
    <text evidence="1">The sequence shown here is derived from an EMBL/GenBank/DDBJ whole genome shotgun (WGS) entry which is preliminary data.</text>
</comment>
<sequence>MTMLPKEPEVDDNTEKTVKKLDENVDESGENEKESDENLEFDTHGEDSINELFSRVLINDSLSCSATIEKPYYSAGIYPAVCIECGCRDVNRPAKDEYPCCSDCGGNSINPRKSSMKAKVNKNKRKRANTNEI</sequence>
<evidence type="ECO:0000313" key="2">
    <source>
        <dbReference type="Proteomes" id="UP000789920"/>
    </source>
</evidence>
<name>A0ACA9MQ64_9GLOM</name>
<protein>
    <submittedName>
        <fullName evidence="1">10634_t:CDS:1</fullName>
    </submittedName>
</protein>
<accession>A0ACA9MQ64</accession>
<reference evidence="1" key="1">
    <citation type="submission" date="2021-06" db="EMBL/GenBank/DDBJ databases">
        <authorList>
            <person name="Kallberg Y."/>
            <person name="Tangrot J."/>
            <person name="Rosling A."/>
        </authorList>
    </citation>
    <scope>NUCLEOTIDE SEQUENCE</scope>
    <source>
        <strain evidence="1">MA461A</strain>
    </source>
</reference>
<dbReference type="EMBL" id="CAJVQC010009493">
    <property type="protein sequence ID" value="CAG8605330.1"/>
    <property type="molecule type" value="Genomic_DNA"/>
</dbReference>